<dbReference type="PANTHER" id="PTHR10125:SF31">
    <property type="entry name" value="P2X RECEPTOR E"/>
    <property type="match status" value="1"/>
</dbReference>
<dbReference type="GO" id="GO:0070588">
    <property type="term" value="P:calcium ion transmembrane transport"/>
    <property type="evidence" value="ECO:0007669"/>
    <property type="project" value="TreeGrafter"/>
</dbReference>
<dbReference type="InterPro" id="IPR001429">
    <property type="entry name" value="P2X_purnocptor"/>
</dbReference>
<organism evidence="11 12">
    <name type="scientific">Adineta steineri</name>
    <dbReference type="NCBI Taxonomy" id="433720"/>
    <lineage>
        <taxon>Eukaryota</taxon>
        <taxon>Metazoa</taxon>
        <taxon>Spiralia</taxon>
        <taxon>Gnathifera</taxon>
        <taxon>Rotifera</taxon>
        <taxon>Eurotatoria</taxon>
        <taxon>Bdelloidea</taxon>
        <taxon>Adinetida</taxon>
        <taxon>Adinetidae</taxon>
        <taxon>Adineta</taxon>
    </lineage>
</organism>
<sequence length="404" mass="46264">MVTGIIAYRFPSRVLGFFFNYSSVREIEVRNTFVALVHRILQFTVLAYIFLYIVWIRKGYQRFQEPRGSSVIKVKGIGRVNISNPHVYPENKVQALWDASEFGIPPIEENAFFIATRKIITYDQTVGICPSALLEKVFCNATHNTCKQGTISNNTLGFQTGNCVPSLEDKTILVCEIEAWCPEEGANSTDNAIDINDLLNFTVFIKTIVSFPEFKIKLGTVKNGTDFLCRFRSKTARQCPIFQIGYILQKLKEQDPRINLSALYHQGGLIEIRQNWNCNFDSYKDRTDCFPVYDFDLLQKGDDKLSPGINYRFADKYRMNGIEYRTLTKMFGLRFVLTITGEAGKFDFYFLFLAVGSGISCMVIADFVCEFIFKYIHKNNEQYSQSKISICDLVQDVNIASTKL</sequence>
<keyword evidence="4 10" id="KW-0812">Transmembrane</keyword>
<reference evidence="11" key="1">
    <citation type="submission" date="2021-02" db="EMBL/GenBank/DDBJ databases">
        <authorList>
            <person name="Nowell W R."/>
        </authorList>
    </citation>
    <scope>NUCLEOTIDE SEQUENCE</scope>
</reference>
<evidence type="ECO:0000256" key="10">
    <source>
        <dbReference type="SAM" id="Phobius"/>
    </source>
</evidence>
<accession>A0A819FZI9</accession>
<dbReference type="Gene3D" id="1.10.287.940">
    <property type="entry name" value="atp-gated p2x4 ion channel"/>
    <property type="match status" value="1"/>
</dbReference>
<dbReference type="PRINTS" id="PR01307">
    <property type="entry name" value="P2XRECEPTOR"/>
</dbReference>
<evidence type="ECO:0000256" key="1">
    <source>
        <dbReference type="ARBA" id="ARBA00004308"/>
    </source>
</evidence>
<dbReference type="PANTHER" id="PTHR10125">
    <property type="entry name" value="P2X PURINOCEPTOR"/>
    <property type="match status" value="1"/>
</dbReference>
<evidence type="ECO:0000256" key="2">
    <source>
        <dbReference type="ARBA" id="ARBA00009848"/>
    </source>
</evidence>
<dbReference type="GO" id="GO:0004931">
    <property type="term" value="F:extracellularly ATP-gated monoatomic cation channel activity"/>
    <property type="evidence" value="ECO:0007669"/>
    <property type="project" value="InterPro"/>
</dbReference>
<evidence type="ECO:0000256" key="8">
    <source>
        <dbReference type="ARBA" id="ARBA00023286"/>
    </source>
</evidence>
<dbReference type="Gene3D" id="2.60.490.10">
    <property type="entry name" value="atp-gated p2x4 ion channel domain"/>
    <property type="match status" value="1"/>
</dbReference>
<evidence type="ECO:0000256" key="5">
    <source>
        <dbReference type="ARBA" id="ARBA00022989"/>
    </source>
</evidence>
<dbReference type="AlphaFoldDB" id="A0A819FZI9"/>
<evidence type="ECO:0000256" key="7">
    <source>
        <dbReference type="ARBA" id="ARBA00023136"/>
    </source>
</evidence>
<keyword evidence="9" id="KW-0407">Ion channel</keyword>
<evidence type="ECO:0000256" key="6">
    <source>
        <dbReference type="ARBA" id="ARBA00023065"/>
    </source>
</evidence>
<proteinExistence type="inferred from homology"/>
<keyword evidence="5 10" id="KW-1133">Transmembrane helix</keyword>
<name>A0A819FZI9_9BILA</name>
<gene>
    <name evidence="11" type="ORF">OKA104_LOCUS22762</name>
</gene>
<evidence type="ECO:0000256" key="9">
    <source>
        <dbReference type="ARBA" id="ARBA00023303"/>
    </source>
</evidence>
<comment type="caution">
    <text evidence="11">The sequence shown here is derived from an EMBL/GenBank/DDBJ whole genome shotgun (WGS) entry which is preliminary data.</text>
</comment>
<dbReference type="EMBL" id="CAJOAY010001682">
    <property type="protein sequence ID" value="CAF3873947.1"/>
    <property type="molecule type" value="Genomic_DNA"/>
</dbReference>
<evidence type="ECO:0000313" key="11">
    <source>
        <dbReference type="EMBL" id="CAF3873947.1"/>
    </source>
</evidence>
<keyword evidence="7 10" id="KW-0472">Membrane</keyword>
<dbReference type="GO" id="GO:0012505">
    <property type="term" value="C:endomembrane system"/>
    <property type="evidence" value="ECO:0007669"/>
    <property type="project" value="UniProtKB-SubCell"/>
</dbReference>
<dbReference type="InterPro" id="IPR027309">
    <property type="entry name" value="P2X_extracellular_dom_sf"/>
</dbReference>
<evidence type="ECO:0000313" key="12">
    <source>
        <dbReference type="Proteomes" id="UP000663881"/>
    </source>
</evidence>
<keyword evidence="8" id="KW-1071">Ligand-gated ion channel</keyword>
<dbReference type="GO" id="GO:0001614">
    <property type="term" value="F:purinergic nucleotide receptor activity"/>
    <property type="evidence" value="ECO:0007669"/>
    <property type="project" value="InterPro"/>
</dbReference>
<feature type="transmembrane region" description="Helical" evidence="10">
    <location>
        <begin position="349"/>
        <end position="373"/>
    </location>
</feature>
<evidence type="ECO:0000256" key="3">
    <source>
        <dbReference type="ARBA" id="ARBA00022448"/>
    </source>
</evidence>
<dbReference type="InterPro" id="IPR059116">
    <property type="entry name" value="P2X_receptor"/>
</dbReference>
<comment type="subcellular location">
    <subcellularLocation>
        <location evidence="1">Endomembrane system</location>
    </subcellularLocation>
</comment>
<dbReference type="Proteomes" id="UP000663881">
    <property type="component" value="Unassembled WGS sequence"/>
</dbReference>
<protein>
    <recommendedName>
        <fullName evidence="13">P2X purinoceptor</fullName>
    </recommendedName>
</protein>
<dbReference type="GO" id="GO:0005886">
    <property type="term" value="C:plasma membrane"/>
    <property type="evidence" value="ECO:0007669"/>
    <property type="project" value="InterPro"/>
</dbReference>
<comment type="similarity">
    <text evidence="2">Belongs to the P2X receptor family.</text>
</comment>
<dbReference type="GO" id="GO:0033198">
    <property type="term" value="P:response to ATP"/>
    <property type="evidence" value="ECO:0007669"/>
    <property type="project" value="InterPro"/>
</dbReference>
<keyword evidence="6" id="KW-0406">Ion transport</keyword>
<evidence type="ECO:0008006" key="13">
    <source>
        <dbReference type="Google" id="ProtNLM"/>
    </source>
</evidence>
<evidence type="ECO:0000256" key="4">
    <source>
        <dbReference type="ARBA" id="ARBA00022692"/>
    </source>
</evidence>
<dbReference type="Pfam" id="PF00864">
    <property type="entry name" value="P2X_receptor"/>
    <property type="match status" value="1"/>
</dbReference>
<dbReference type="GO" id="GO:0098794">
    <property type="term" value="C:postsynapse"/>
    <property type="evidence" value="ECO:0007669"/>
    <property type="project" value="GOC"/>
</dbReference>
<keyword evidence="3" id="KW-0813">Transport</keyword>
<feature type="transmembrane region" description="Helical" evidence="10">
    <location>
        <begin position="33"/>
        <end position="55"/>
    </location>
</feature>